<dbReference type="Proteomes" id="UP001595765">
    <property type="component" value="Unassembled WGS sequence"/>
</dbReference>
<keyword evidence="2" id="KW-1185">Reference proteome</keyword>
<evidence type="ECO:0000313" key="1">
    <source>
        <dbReference type="EMBL" id="MFC4031836.1"/>
    </source>
</evidence>
<organism evidence="1 2">
    <name type="scientific">Streptomyces polygonati</name>
    <dbReference type="NCBI Taxonomy" id="1617087"/>
    <lineage>
        <taxon>Bacteria</taxon>
        <taxon>Bacillati</taxon>
        <taxon>Actinomycetota</taxon>
        <taxon>Actinomycetes</taxon>
        <taxon>Kitasatosporales</taxon>
        <taxon>Streptomycetaceae</taxon>
        <taxon>Streptomyces</taxon>
    </lineage>
</organism>
<reference evidence="2" key="1">
    <citation type="journal article" date="2019" name="Int. J. Syst. Evol. Microbiol.">
        <title>The Global Catalogue of Microorganisms (GCM) 10K type strain sequencing project: providing services to taxonomists for standard genome sequencing and annotation.</title>
        <authorList>
            <consortium name="The Broad Institute Genomics Platform"/>
            <consortium name="The Broad Institute Genome Sequencing Center for Infectious Disease"/>
            <person name="Wu L."/>
            <person name="Ma J."/>
        </authorList>
    </citation>
    <scope>NUCLEOTIDE SEQUENCE [LARGE SCALE GENOMIC DNA]</scope>
    <source>
        <strain evidence="2">CGMCC 4.7237</strain>
    </source>
</reference>
<dbReference type="RefSeq" id="WP_386428233.1">
    <property type="nucleotide sequence ID" value="NZ_JBHSBB010000008.1"/>
</dbReference>
<sequence length="96" mass="9910">MPHFLAVAGLVLVAWTLLSLPLGVLVGRRLRHANPAALPPGCAYRGGGPGLPAADRGPASTVPGCTARPCRAAGARTCAAPERPAARSRHGFLRRR</sequence>
<evidence type="ECO:0000313" key="2">
    <source>
        <dbReference type="Proteomes" id="UP001595765"/>
    </source>
</evidence>
<comment type="caution">
    <text evidence="1">The sequence shown here is derived from an EMBL/GenBank/DDBJ whole genome shotgun (WGS) entry which is preliminary data.</text>
</comment>
<gene>
    <name evidence="1" type="ORF">ACFO3J_10130</name>
</gene>
<protein>
    <submittedName>
        <fullName evidence="1">Uncharacterized protein</fullName>
    </submittedName>
</protein>
<dbReference type="EMBL" id="JBHSBB010000008">
    <property type="protein sequence ID" value="MFC4031836.1"/>
    <property type="molecule type" value="Genomic_DNA"/>
</dbReference>
<proteinExistence type="predicted"/>
<name>A0ABV8HJQ6_9ACTN</name>
<accession>A0ABV8HJQ6</accession>